<sequence length="367" mass="41352">MTTAEDDLDKEDIALLSLLCIDNFIDSSSSSSDETSGDSDDEALLLKTATALIERRTMPKIGSFVDIVLSYDNQEFRRNFRLSRGTFHRIVDHLAGKVQRREYTGGRPQLTLEKQILIALWYFANTECYRSVANHFDVSDSTVIKSVDGIVSAMVKDKNKLIRMPGVVGAIDGNYIAIPGPNQHHENYINRKGFHSIVAQAVCDHEMKFMSDNTGWPGSVHDARVFRNSKIGKRIINKTILPDEFHLVGDAAYPLSQNLMTPFKDFGTLTRKQQRYNFVQSSARMVVERSIGQLKGRFRKLKMLDCTLPKSTDSVTFCCILHYICITKGDILNDEEIIMDDHVNNGPGQQGIVESGNQKRNNLVQNL</sequence>
<dbReference type="PANTHER" id="PTHR22930">
    <property type="match status" value="1"/>
</dbReference>
<evidence type="ECO:0000313" key="10">
    <source>
        <dbReference type="Proteomes" id="UP000507470"/>
    </source>
</evidence>
<reference evidence="9 10" key="1">
    <citation type="submission" date="2020-06" db="EMBL/GenBank/DDBJ databases">
        <authorList>
            <person name="Li R."/>
            <person name="Bekaert M."/>
        </authorList>
    </citation>
    <scope>NUCLEOTIDE SEQUENCE [LARGE SCALE GENOMIC DNA]</scope>
    <source>
        <strain evidence="10">wild</strain>
    </source>
</reference>
<keyword evidence="7" id="KW-0539">Nucleus</keyword>
<dbReference type="GO" id="GO:0016787">
    <property type="term" value="F:hydrolase activity"/>
    <property type="evidence" value="ECO:0007669"/>
    <property type="project" value="UniProtKB-KW"/>
</dbReference>
<feature type="domain" description="DDE Tnp4" evidence="8">
    <location>
        <begin position="171"/>
        <end position="322"/>
    </location>
</feature>
<evidence type="ECO:0000256" key="2">
    <source>
        <dbReference type="ARBA" id="ARBA00004123"/>
    </source>
</evidence>
<keyword evidence="10" id="KW-1185">Reference proteome</keyword>
<dbReference type="GO" id="GO:0046872">
    <property type="term" value="F:metal ion binding"/>
    <property type="evidence" value="ECO:0007669"/>
    <property type="project" value="UniProtKB-KW"/>
</dbReference>
<dbReference type="AlphaFoldDB" id="A0A6J8BC41"/>
<keyword evidence="4" id="KW-0540">Nuclease</keyword>
<proteinExistence type="inferred from homology"/>
<comment type="similarity">
    <text evidence="3">Belongs to the HARBI1 family.</text>
</comment>
<evidence type="ECO:0000256" key="5">
    <source>
        <dbReference type="ARBA" id="ARBA00022723"/>
    </source>
</evidence>
<dbReference type="InterPro" id="IPR027806">
    <property type="entry name" value="HARBI1_dom"/>
</dbReference>
<dbReference type="PANTHER" id="PTHR22930:SF85">
    <property type="entry name" value="GH03217P-RELATED"/>
    <property type="match status" value="1"/>
</dbReference>
<organism evidence="9 10">
    <name type="scientific">Mytilus coruscus</name>
    <name type="common">Sea mussel</name>
    <dbReference type="NCBI Taxonomy" id="42192"/>
    <lineage>
        <taxon>Eukaryota</taxon>
        <taxon>Metazoa</taxon>
        <taxon>Spiralia</taxon>
        <taxon>Lophotrochozoa</taxon>
        <taxon>Mollusca</taxon>
        <taxon>Bivalvia</taxon>
        <taxon>Autobranchia</taxon>
        <taxon>Pteriomorphia</taxon>
        <taxon>Mytilida</taxon>
        <taxon>Mytiloidea</taxon>
        <taxon>Mytilidae</taxon>
        <taxon>Mytilinae</taxon>
        <taxon>Mytilus</taxon>
    </lineage>
</organism>
<dbReference type="Pfam" id="PF13359">
    <property type="entry name" value="DDE_Tnp_4"/>
    <property type="match status" value="1"/>
</dbReference>
<dbReference type="GO" id="GO:0005634">
    <property type="term" value="C:nucleus"/>
    <property type="evidence" value="ECO:0007669"/>
    <property type="project" value="UniProtKB-SubCell"/>
</dbReference>
<accession>A0A6J8BC41</accession>
<name>A0A6J8BC41_MYTCO</name>
<dbReference type="InterPro" id="IPR045249">
    <property type="entry name" value="HARBI1-like"/>
</dbReference>
<dbReference type="GO" id="GO:0004518">
    <property type="term" value="F:nuclease activity"/>
    <property type="evidence" value="ECO:0007669"/>
    <property type="project" value="UniProtKB-KW"/>
</dbReference>
<comment type="cofactor">
    <cofactor evidence="1">
        <name>a divalent metal cation</name>
        <dbReference type="ChEBI" id="CHEBI:60240"/>
    </cofactor>
</comment>
<comment type="subcellular location">
    <subcellularLocation>
        <location evidence="2">Nucleus</location>
    </subcellularLocation>
</comment>
<evidence type="ECO:0000256" key="7">
    <source>
        <dbReference type="ARBA" id="ARBA00023242"/>
    </source>
</evidence>
<evidence type="ECO:0000259" key="8">
    <source>
        <dbReference type="Pfam" id="PF13359"/>
    </source>
</evidence>
<dbReference type="Proteomes" id="UP000507470">
    <property type="component" value="Unassembled WGS sequence"/>
</dbReference>
<keyword evidence="6" id="KW-0378">Hydrolase</keyword>
<keyword evidence="5" id="KW-0479">Metal-binding</keyword>
<gene>
    <name evidence="9" type="ORF">MCOR_17344</name>
</gene>
<evidence type="ECO:0000256" key="1">
    <source>
        <dbReference type="ARBA" id="ARBA00001968"/>
    </source>
</evidence>
<dbReference type="EMBL" id="CACVKT020003066">
    <property type="protein sequence ID" value="CAC5381485.1"/>
    <property type="molecule type" value="Genomic_DNA"/>
</dbReference>
<dbReference type="OrthoDB" id="5983017at2759"/>
<evidence type="ECO:0000256" key="4">
    <source>
        <dbReference type="ARBA" id="ARBA00022722"/>
    </source>
</evidence>
<evidence type="ECO:0000313" key="9">
    <source>
        <dbReference type="EMBL" id="CAC5381485.1"/>
    </source>
</evidence>
<protein>
    <recommendedName>
        <fullName evidence="8">DDE Tnp4 domain-containing protein</fullName>
    </recommendedName>
</protein>
<evidence type="ECO:0000256" key="6">
    <source>
        <dbReference type="ARBA" id="ARBA00022801"/>
    </source>
</evidence>
<evidence type="ECO:0000256" key="3">
    <source>
        <dbReference type="ARBA" id="ARBA00006958"/>
    </source>
</evidence>